<sequence length="231" mass="26769">MPRLPRFNLVDVPQHVIQRGNNRQACFFEADDYLFYLECLKEASKSAGCDIHAYVLMTNHVHILATPRRDHAVSRMMQSVGRRYVQYVNRRNQRTGTLWEGRYRASLVEAERYLLTCYRYIELNPVRAKSLPDKPENYRWSSYHANALGRGDAWLTPHPLYSDLGGSPAERQARYRALFTEALTQEAVQEIRQTVNQGVALGGEQFRDQIEAALDMRARPGSRGRPRNRRS</sequence>
<feature type="domain" description="Transposase IS200-like" evidence="1">
    <location>
        <begin position="9"/>
        <end position="124"/>
    </location>
</feature>
<dbReference type="AlphaFoldDB" id="U2FSA2"/>
<name>U2FSA2_9GAMM</name>
<accession>U2FSA2</accession>
<reference evidence="2 3" key="1">
    <citation type="journal article" date="2011" name="J. Bacteriol.">
        <title>Genome sequence of Salinisphaera shabanensis, a gammaproteobacterium from the harsh, variable environment of the brine-seawater interface of the Shaban Deep in the Red Sea.</title>
        <authorList>
            <person name="Antunes A."/>
            <person name="Alam I."/>
            <person name="Bajic V.B."/>
            <person name="Stingl U."/>
        </authorList>
    </citation>
    <scope>NUCLEOTIDE SEQUENCE [LARGE SCALE GENOMIC DNA]</scope>
    <source>
        <strain evidence="2 3">E1L3A</strain>
    </source>
</reference>
<dbReference type="InterPro" id="IPR036515">
    <property type="entry name" value="Transposase_17_sf"/>
</dbReference>
<dbReference type="Proteomes" id="UP000006242">
    <property type="component" value="Unassembled WGS sequence"/>
</dbReference>
<dbReference type="SMART" id="SM01321">
    <property type="entry name" value="Y1_Tnp"/>
    <property type="match status" value="1"/>
</dbReference>
<dbReference type="STRING" id="1033802.SSPSH_002207"/>
<dbReference type="InterPro" id="IPR002686">
    <property type="entry name" value="Transposase_17"/>
</dbReference>
<dbReference type="RefSeq" id="WP_006912558.1">
    <property type="nucleotide sequence ID" value="NZ_AFNV02000014.1"/>
</dbReference>
<evidence type="ECO:0000259" key="1">
    <source>
        <dbReference type="SMART" id="SM01321"/>
    </source>
</evidence>
<comment type="caution">
    <text evidence="2">The sequence shown here is derived from an EMBL/GenBank/DDBJ whole genome shotgun (WGS) entry which is preliminary data.</text>
</comment>
<protein>
    <submittedName>
        <fullName evidence="2">Transposase Y1 Tnp domain-containing protein</fullName>
    </submittedName>
</protein>
<reference evidence="2 3" key="2">
    <citation type="journal article" date="2013" name="PLoS ONE">
        <title>INDIGO - INtegrated Data Warehouse of MIcrobial GenOmes with Examples from the Red Sea Extremophiles.</title>
        <authorList>
            <person name="Alam I."/>
            <person name="Antunes A."/>
            <person name="Kamau A.A."/>
            <person name="Ba Alawi W."/>
            <person name="Kalkatawi M."/>
            <person name="Stingl U."/>
            <person name="Bajic V.B."/>
        </authorList>
    </citation>
    <scope>NUCLEOTIDE SEQUENCE [LARGE SCALE GENOMIC DNA]</scope>
    <source>
        <strain evidence="2 3">E1L3A</strain>
    </source>
</reference>
<dbReference type="EMBL" id="AFNV02000014">
    <property type="protein sequence ID" value="ERJ18914.1"/>
    <property type="molecule type" value="Genomic_DNA"/>
</dbReference>
<dbReference type="Pfam" id="PF01797">
    <property type="entry name" value="Y1_Tnp"/>
    <property type="match status" value="1"/>
</dbReference>
<dbReference type="eggNOG" id="COG1943">
    <property type="taxonomic scope" value="Bacteria"/>
</dbReference>
<dbReference type="GO" id="GO:0006313">
    <property type="term" value="P:DNA transposition"/>
    <property type="evidence" value="ECO:0007669"/>
    <property type="project" value="InterPro"/>
</dbReference>
<evidence type="ECO:0000313" key="2">
    <source>
        <dbReference type="EMBL" id="ERJ18914.1"/>
    </source>
</evidence>
<dbReference type="PANTHER" id="PTHR34322:SF2">
    <property type="entry name" value="TRANSPOSASE IS200-LIKE DOMAIN-CONTAINING PROTEIN"/>
    <property type="match status" value="1"/>
</dbReference>
<dbReference type="PANTHER" id="PTHR34322">
    <property type="entry name" value="TRANSPOSASE, Y1_TNP DOMAIN-CONTAINING"/>
    <property type="match status" value="1"/>
</dbReference>
<dbReference type="GO" id="GO:0004803">
    <property type="term" value="F:transposase activity"/>
    <property type="evidence" value="ECO:0007669"/>
    <property type="project" value="InterPro"/>
</dbReference>
<proteinExistence type="predicted"/>
<dbReference type="SUPFAM" id="SSF143422">
    <property type="entry name" value="Transposase IS200-like"/>
    <property type="match status" value="1"/>
</dbReference>
<gene>
    <name evidence="2" type="ORF">SSPSH_002207</name>
</gene>
<organism evidence="2 3">
    <name type="scientific">Salinisphaera shabanensis E1L3A</name>
    <dbReference type="NCBI Taxonomy" id="1033802"/>
    <lineage>
        <taxon>Bacteria</taxon>
        <taxon>Pseudomonadati</taxon>
        <taxon>Pseudomonadota</taxon>
        <taxon>Gammaproteobacteria</taxon>
        <taxon>Salinisphaerales</taxon>
        <taxon>Salinisphaeraceae</taxon>
        <taxon>Salinisphaera</taxon>
    </lineage>
</organism>
<dbReference type="OrthoDB" id="9814067at2"/>
<evidence type="ECO:0000313" key="3">
    <source>
        <dbReference type="Proteomes" id="UP000006242"/>
    </source>
</evidence>
<dbReference type="GO" id="GO:0003677">
    <property type="term" value="F:DNA binding"/>
    <property type="evidence" value="ECO:0007669"/>
    <property type="project" value="InterPro"/>
</dbReference>
<keyword evidence="3" id="KW-1185">Reference proteome</keyword>
<dbReference type="Gene3D" id="3.30.70.1290">
    <property type="entry name" value="Transposase IS200-like"/>
    <property type="match status" value="1"/>
</dbReference>